<dbReference type="InterPro" id="IPR011664">
    <property type="entry name" value="Abi_system_AbiD/AbiF-like"/>
</dbReference>
<dbReference type="GO" id="GO:0003677">
    <property type="term" value="F:DNA binding"/>
    <property type="evidence" value="ECO:0007669"/>
    <property type="project" value="UniProtKB-KW"/>
</dbReference>
<sequence length="321" mass="38114">MPTTLYRKPYRSPSELLADLKRKHLSFLDEQEAIRVLNQISYYHFKIYLHPLLDSTSPDGKHYRENEYFEYGIELYRFDEKLRACLFGIIARLEVKLRSRLDQTLSSYTNNAFWYLDDTYFFTPQGNVQAINAIRDVIKKDFEREKEMYARNYKEKYHNNVHPEYPTLPPFWIASEFMTIGCLYKIVNAIDFSYFKSLPSPQNKILDELAAEFGARDFKAWVNWIQRLRDIRNRCAHHSRLWNAKLAVPSGIANELIIDATQPNRPYLSIAVIQKMVKTLGMHDINMREALHSLFNSHRAAMLYLHDTGFPVHWENDPFWQ</sequence>
<dbReference type="OrthoDB" id="5363652at2"/>
<dbReference type="Proteomes" id="UP000234626">
    <property type="component" value="Unassembled WGS sequence"/>
</dbReference>
<evidence type="ECO:0000313" key="2">
    <source>
        <dbReference type="Proteomes" id="UP000234626"/>
    </source>
</evidence>
<gene>
    <name evidence="1" type="ORF">CYR34_08135</name>
</gene>
<dbReference type="RefSeq" id="WP_101834461.1">
    <property type="nucleotide sequence ID" value="NZ_PJZG01000013.1"/>
</dbReference>
<reference evidence="1 2" key="1">
    <citation type="submission" date="2017-12" db="EMBL/GenBank/DDBJ databases">
        <title>Characterization of six clinical isolates of Enterochimera gen. nov., a novel genus of the Yersiniaciae family and the three species Enterochimera arupensis sp. nov., Enterochimera coloradensis sp. nov, and Enterochimera californica sp. nov.</title>
        <authorList>
            <person name="Rossi A."/>
            <person name="Fisher M."/>
        </authorList>
    </citation>
    <scope>NUCLEOTIDE SEQUENCE [LARGE SCALE GENOMIC DNA]</scope>
    <source>
        <strain evidence="1 2">2016Iso1</strain>
    </source>
</reference>
<proteinExistence type="predicted"/>
<evidence type="ECO:0000313" key="1">
    <source>
        <dbReference type="EMBL" id="PLR51151.1"/>
    </source>
</evidence>
<dbReference type="Pfam" id="PF07751">
    <property type="entry name" value="Abi_2"/>
    <property type="match status" value="1"/>
</dbReference>
<organism evidence="1 2">
    <name type="scientific">Chimaeribacter arupi</name>
    <dbReference type="NCBI Taxonomy" id="2060066"/>
    <lineage>
        <taxon>Bacteria</taxon>
        <taxon>Pseudomonadati</taxon>
        <taxon>Pseudomonadota</taxon>
        <taxon>Gammaproteobacteria</taxon>
        <taxon>Enterobacterales</taxon>
        <taxon>Yersiniaceae</taxon>
        <taxon>Chimaeribacter</taxon>
    </lineage>
</organism>
<keyword evidence="2" id="KW-1185">Reference proteome</keyword>
<dbReference type="AlphaFoldDB" id="A0A2N5EPD6"/>
<keyword evidence="1" id="KW-0238">DNA-binding</keyword>
<comment type="caution">
    <text evidence="1">The sequence shown here is derived from an EMBL/GenBank/DDBJ whole genome shotgun (WGS) entry which is preliminary data.</text>
</comment>
<accession>A0A2N5EPD6</accession>
<protein>
    <submittedName>
        <fullName evidence="1">DNA-binding protein</fullName>
    </submittedName>
</protein>
<name>A0A2N5EPD6_9GAMM</name>
<dbReference type="EMBL" id="PJZK01000006">
    <property type="protein sequence ID" value="PLR51151.1"/>
    <property type="molecule type" value="Genomic_DNA"/>
</dbReference>